<dbReference type="PANTHER" id="PTHR47870:SF2">
    <property type="entry name" value="FORMATE-DEPENDENT NITRITE REDUCTASE COMPLEX SUBUNIT NRFF"/>
    <property type="match status" value="1"/>
</dbReference>
<keyword evidence="2" id="KW-0677">Repeat</keyword>
<keyword evidence="3" id="KW-0201">Cytochrome c-type biogenesis</keyword>
<evidence type="ECO:0000256" key="5">
    <source>
        <dbReference type="PROSITE-ProRule" id="PRU00339"/>
    </source>
</evidence>
<protein>
    <submittedName>
        <fullName evidence="8">VacJ lipoprotein</fullName>
    </submittedName>
</protein>
<dbReference type="NCBIfam" id="TIGR03142">
    <property type="entry name" value="cytochro_ccmI"/>
    <property type="match status" value="1"/>
</dbReference>
<dbReference type="Pfam" id="PF23892">
    <property type="entry name" value="Ig_CycH"/>
    <property type="match status" value="1"/>
</dbReference>
<evidence type="ECO:0000256" key="3">
    <source>
        <dbReference type="ARBA" id="ARBA00022748"/>
    </source>
</evidence>
<feature type="domain" description="Cytochrome c-type biogenesis protein H Ig-like" evidence="6">
    <location>
        <begin position="293"/>
        <end position="398"/>
    </location>
</feature>
<dbReference type="EMBL" id="UHJA01000001">
    <property type="protein sequence ID" value="SUP76401.1"/>
    <property type="molecule type" value="Genomic_DNA"/>
</dbReference>
<dbReference type="InterPro" id="IPR051263">
    <property type="entry name" value="C-type_cytochrome_biogenesis"/>
</dbReference>
<evidence type="ECO:0000259" key="7">
    <source>
        <dbReference type="Pfam" id="PF23914"/>
    </source>
</evidence>
<keyword evidence="8" id="KW-0449">Lipoprotein</keyword>
<evidence type="ECO:0000256" key="4">
    <source>
        <dbReference type="ARBA" id="ARBA00022803"/>
    </source>
</evidence>
<dbReference type="GO" id="GO:0030313">
    <property type="term" value="C:cell envelope"/>
    <property type="evidence" value="ECO:0007669"/>
    <property type="project" value="UniProtKB-SubCell"/>
</dbReference>
<gene>
    <name evidence="8" type="primary">vacJ</name>
    <name evidence="8" type="ORF">NCTC11470_01431</name>
</gene>
<dbReference type="InterPro" id="IPR017560">
    <property type="entry name" value="Cyt_c_biogenesis_CcmI"/>
</dbReference>
<dbReference type="Gene3D" id="1.25.40.10">
    <property type="entry name" value="Tetratricopeptide repeat domain"/>
    <property type="match status" value="1"/>
</dbReference>
<dbReference type="OrthoDB" id="9776053at2"/>
<dbReference type="GeneID" id="57906662"/>
<name>A0A380PS90_YERFR</name>
<comment type="subcellular location">
    <subcellularLocation>
        <location evidence="1">Cell envelope</location>
    </subcellularLocation>
</comment>
<evidence type="ECO:0000256" key="1">
    <source>
        <dbReference type="ARBA" id="ARBA00004196"/>
    </source>
</evidence>
<dbReference type="PANTHER" id="PTHR47870">
    <property type="entry name" value="CYTOCHROME C-TYPE BIOGENESIS PROTEIN CCMH"/>
    <property type="match status" value="1"/>
</dbReference>
<feature type="repeat" description="TPR" evidence="5">
    <location>
        <begin position="164"/>
        <end position="197"/>
    </location>
</feature>
<evidence type="ECO:0000256" key="2">
    <source>
        <dbReference type="ARBA" id="ARBA00022737"/>
    </source>
</evidence>
<dbReference type="Pfam" id="PF23914">
    <property type="entry name" value="TPR_CcmH_CycH"/>
    <property type="match status" value="1"/>
</dbReference>
<accession>A0A380PS90</accession>
<organism evidence="8 9">
    <name type="scientific">Yersinia frederiksenii</name>
    <dbReference type="NCBI Taxonomy" id="29484"/>
    <lineage>
        <taxon>Bacteria</taxon>
        <taxon>Pseudomonadati</taxon>
        <taxon>Pseudomonadota</taxon>
        <taxon>Gammaproteobacteria</taxon>
        <taxon>Enterobacterales</taxon>
        <taxon>Yersiniaceae</taxon>
        <taxon>Yersinia</taxon>
    </lineage>
</organism>
<dbReference type="GO" id="GO:0005886">
    <property type="term" value="C:plasma membrane"/>
    <property type="evidence" value="ECO:0007669"/>
    <property type="project" value="TreeGrafter"/>
</dbReference>
<dbReference type="PROSITE" id="PS50005">
    <property type="entry name" value="TPR"/>
    <property type="match status" value="1"/>
</dbReference>
<evidence type="ECO:0000313" key="9">
    <source>
        <dbReference type="Proteomes" id="UP000254835"/>
    </source>
</evidence>
<dbReference type="InterPro" id="IPR056412">
    <property type="entry name" value="Ig_CycH"/>
</dbReference>
<dbReference type="InterPro" id="IPR056413">
    <property type="entry name" value="TPR_CcmH_CycH"/>
</dbReference>
<sequence length="406" mass="44413">MAFWLVVIILLVVAGALLVIPVMRQKTDLQVTTRDELNKAIYQDRLSELAADEAQGVIAQQPELIQELQQNLLTDIPQQSSEEVSPINRWALLPGVVILVVVSVGLYLKTGGLSQVQAWHQVEAQMPELRARVANERAEPLTMEEVARLGLGLRTSLQQDAGNVNDWMVLGRVGMALNNATTATQAFAKAYQLAPDNDDVRFGYAEVLTRSNDPQDNQLATRMLRTIVGQDHSNLRAMSLLAFNAFEQGDFKQAIGAWEVMLKLLPAGDSRIEVIKRSIAQAKSQAGQETATLRIEVSLSSDAAQKLPQQGMLVISVTDGANPVPVAVKQLPLSRFPLSVVLDDSNAMMPERLLSSLQQVNVRARISLDGTANSQSGDWFGESGVQNFGGKEQPQTIHVQINKQIP</sequence>
<keyword evidence="4 5" id="KW-0802">TPR repeat</keyword>
<evidence type="ECO:0000313" key="8">
    <source>
        <dbReference type="EMBL" id="SUP76401.1"/>
    </source>
</evidence>
<dbReference type="AlphaFoldDB" id="A0A380PS90"/>
<proteinExistence type="predicted"/>
<evidence type="ECO:0000259" key="6">
    <source>
        <dbReference type="Pfam" id="PF23892"/>
    </source>
</evidence>
<dbReference type="InterPro" id="IPR019734">
    <property type="entry name" value="TPR_rpt"/>
</dbReference>
<reference evidence="8 9" key="1">
    <citation type="submission" date="2018-06" db="EMBL/GenBank/DDBJ databases">
        <authorList>
            <consortium name="Pathogen Informatics"/>
            <person name="Doyle S."/>
        </authorList>
    </citation>
    <scope>NUCLEOTIDE SEQUENCE [LARGE SCALE GENOMIC DNA]</scope>
    <source>
        <strain evidence="8 9">NCTC11470</strain>
    </source>
</reference>
<dbReference type="SUPFAM" id="SSF48452">
    <property type="entry name" value="TPR-like"/>
    <property type="match status" value="1"/>
</dbReference>
<dbReference type="InterPro" id="IPR011990">
    <property type="entry name" value="TPR-like_helical_dom_sf"/>
</dbReference>
<dbReference type="GO" id="GO:0017004">
    <property type="term" value="P:cytochrome complex assembly"/>
    <property type="evidence" value="ECO:0007669"/>
    <property type="project" value="UniProtKB-KW"/>
</dbReference>
<dbReference type="RefSeq" id="WP_004708932.1">
    <property type="nucleotide sequence ID" value="NZ_CABHXP010000303.1"/>
</dbReference>
<feature type="domain" description="Cytochrome c-type biogenesis protein H TPR" evidence="7">
    <location>
        <begin position="115"/>
        <end position="272"/>
    </location>
</feature>
<dbReference type="Proteomes" id="UP000254835">
    <property type="component" value="Unassembled WGS sequence"/>
</dbReference>